<reference evidence="1" key="1">
    <citation type="journal article" date="2021" name="Genome Biol. Evol.">
        <title>A High-Quality Reference Genome for a Parasitic Bivalve with Doubly Uniparental Inheritance (Bivalvia: Unionida).</title>
        <authorList>
            <person name="Smith C.H."/>
        </authorList>
    </citation>
    <scope>NUCLEOTIDE SEQUENCE</scope>
    <source>
        <strain evidence="1">CHS0354</strain>
    </source>
</reference>
<reference evidence="1" key="2">
    <citation type="journal article" date="2021" name="Genome Biol. Evol.">
        <title>Developing a high-quality reference genome for a parasitic bivalve with doubly uniparental inheritance (Bivalvia: Unionida).</title>
        <authorList>
            <person name="Smith C.H."/>
        </authorList>
    </citation>
    <scope>NUCLEOTIDE SEQUENCE</scope>
    <source>
        <strain evidence="1">CHS0354</strain>
        <tissue evidence="1">Mantle</tissue>
    </source>
</reference>
<organism evidence="1 2">
    <name type="scientific">Potamilus streckersoni</name>
    <dbReference type="NCBI Taxonomy" id="2493646"/>
    <lineage>
        <taxon>Eukaryota</taxon>
        <taxon>Metazoa</taxon>
        <taxon>Spiralia</taxon>
        <taxon>Lophotrochozoa</taxon>
        <taxon>Mollusca</taxon>
        <taxon>Bivalvia</taxon>
        <taxon>Autobranchia</taxon>
        <taxon>Heteroconchia</taxon>
        <taxon>Palaeoheterodonta</taxon>
        <taxon>Unionida</taxon>
        <taxon>Unionoidea</taxon>
        <taxon>Unionidae</taxon>
        <taxon>Ambleminae</taxon>
        <taxon>Lampsilini</taxon>
        <taxon>Potamilus</taxon>
    </lineage>
</organism>
<proteinExistence type="predicted"/>
<accession>A0AAE0SZT4</accession>
<comment type="caution">
    <text evidence="1">The sequence shown here is derived from an EMBL/GenBank/DDBJ whole genome shotgun (WGS) entry which is preliminary data.</text>
</comment>
<evidence type="ECO:0000313" key="1">
    <source>
        <dbReference type="EMBL" id="KAK3600670.1"/>
    </source>
</evidence>
<reference evidence="1" key="3">
    <citation type="submission" date="2023-05" db="EMBL/GenBank/DDBJ databases">
        <authorList>
            <person name="Smith C.H."/>
        </authorList>
    </citation>
    <scope>NUCLEOTIDE SEQUENCE</scope>
    <source>
        <strain evidence="1">CHS0354</strain>
        <tissue evidence="1">Mantle</tissue>
    </source>
</reference>
<sequence length="102" mass="11704">MDVCMDLVCILTDLLSARISVAWTKVLQRIDDLGDFKISWKEEARVAQQGLYGARTVMRLPQEHDGRRVGLSRLQRSNSQLSSREFYTFKVKTYAINSIHGD</sequence>
<protein>
    <submittedName>
        <fullName evidence="1">Uncharacterized protein</fullName>
    </submittedName>
</protein>
<evidence type="ECO:0000313" key="2">
    <source>
        <dbReference type="Proteomes" id="UP001195483"/>
    </source>
</evidence>
<dbReference type="EMBL" id="JAEAOA010001767">
    <property type="protein sequence ID" value="KAK3600670.1"/>
    <property type="molecule type" value="Genomic_DNA"/>
</dbReference>
<gene>
    <name evidence="1" type="ORF">CHS0354_029534</name>
</gene>
<dbReference type="Proteomes" id="UP001195483">
    <property type="component" value="Unassembled WGS sequence"/>
</dbReference>
<name>A0AAE0SZT4_9BIVA</name>
<dbReference type="AlphaFoldDB" id="A0AAE0SZT4"/>
<keyword evidence="2" id="KW-1185">Reference proteome</keyword>